<comment type="caution">
    <text evidence="2">The sequence shown here is derived from an EMBL/GenBank/DDBJ whole genome shotgun (WGS) entry which is preliminary data.</text>
</comment>
<dbReference type="PATRIC" id="fig|883078.3.peg.491"/>
<organism evidence="2 3">
    <name type="scientific">Afipia broomeae ATCC 49717</name>
    <dbReference type="NCBI Taxonomy" id="883078"/>
    <lineage>
        <taxon>Bacteria</taxon>
        <taxon>Pseudomonadati</taxon>
        <taxon>Pseudomonadota</taxon>
        <taxon>Alphaproteobacteria</taxon>
        <taxon>Hyphomicrobiales</taxon>
        <taxon>Nitrobacteraceae</taxon>
        <taxon>Afipia</taxon>
    </lineage>
</organism>
<keyword evidence="1" id="KW-0812">Transmembrane</keyword>
<gene>
    <name evidence="2" type="ORF">HMPREF9695_00469</name>
</gene>
<dbReference type="HOGENOM" id="CLU_1575177_0_0_5"/>
<keyword evidence="1" id="KW-0472">Membrane</keyword>
<dbReference type="Pfam" id="PF03929">
    <property type="entry name" value="PepSY_TM"/>
    <property type="match status" value="1"/>
</dbReference>
<dbReference type="Proteomes" id="UP000001096">
    <property type="component" value="Unassembled WGS sequence"/>
</dbReference>
<keyword evidence="3" id="KW-1185">Reference proteome</keyword>
<dbReference type="EMBL" id="AGWX01000001">
    <property type="protein sequence ID" value="EKS41377.1"/>
    <property type="molecule type" value="Genomic_DNA"/>
</dbReference>
<reference evidence="2 3" key="1">
    <citation type="submission" date="2012-04" db="EMBL/GenBank/DDBJ databases">
        <title>The Genome Sequence of Afipia broomeae ATCC 49717.</title>
        <authorList>
            <consortium name="The Broad Institute Genome Sequencing Platform"/>
            <person name="Earl A."/>
            <person name="Ward D."/>
            <person name="Feldgarden M."/>
            <person name="Gevers D."/>
            <person name="Huys G."/>
            <person name="Walker B."/>
            <person name="Young S.K."/>
            <person name="Zeng Q."/>
            <person name="Gargeya S."/>
            <person name="Fitzgerald M."/>
            <person name="Haas B."/>
            <person name="Abouelleil A."/>
            <person name="Alvarado L."/>
            <person name="Arachchi H.M."/>
            <person name="Berlin A."/>
            <person name="Chapman S.B."/>
            <person name="Goldberg J."/>
            <person name="Griggs A."/>
            <person name="Gujja S."/>
            <person name="Hansen M."/>
            <person name="Howarth C."/>
            <person name="Imamovic A."/>
            <person name="Larimer J."/>
            <person name="McCowen C."/>
            <person name="Montmayeur A."/>
            <person name="Murphy C."/>
            <person name="Neiman D."/>
            <person name="Pearson M."/>
            <person name="Priest M."/>
            <person name="Roberts A."/>
            <person name="Saif S."/>
            <person name="Shea T."/>
            <person name="Sisk P."/>
            <person name="Sykes S."/>
            <person name="Wortman J."/>
            <person name="Nusbaum C."/>
            <person name="Birren B."/>
        </authorList>
    </citation>
    <scope>NUCLEOTIDE SEQUENCE [LARGE SCALE GENOMIC DNA]</scope>
    <source>
        <strain evidence="2 3">ATCC 49717</strain>
    </source>
</reference>
<protein>
    <recommendedName>
        <fullName evidence="4">PepSY domain-containing protein</fullName>
    </recommendedName>
</protein>
<accession>K8PFG9</accession>
<dbReference type="RefSeq" id="WP_006019176.1">
    <property type="nucleotide sequence ID" value="NZ_KB375282.1"/>
</dbReference>
<keyword evidence="1" id="KW-1133">Transmembrane helix</keyword>
<dbReference type="AlphaFoldDB" id="K8PFG9"/>
<dbReference type="eggNOG" id="COG3182">
    <property type="taxonomic scope" value="Bacteria"/>
</dbReference>
<dbReference type="PANTHER" id="PTHR34219:SF3">
    <property type="entry name" value="BLL7967 PROTEIN"/>
    <property type="match status" value="1"/>
</dbReference>
<evidence type="ECO:0000313" key="2">
    <source>
        <dbReference type="EMBL" id="EKS41377.1"/>
    </source>
</evidence>
<proteinExistence type="predicted"/>
<evidence type="ECO:0000256" key="1">
    <source>
        <dbReference type="SAM" id="Phobius"/>
    </source>
</evidence>
<evidence type="ECO:0000313" key="3">
    <source>
        <dbReference type="Proteomes" id="UP000001096"/>
    </source>
</evidence>
<dbReference type="InterPro" id="IPR005625">
    <property type="entry name" value="PepSY-ass_TM"/>
</dbReference>
<evidence type="ECO:0008006" key="4">
    <source>
        <dbReference type="Google" id="ProtNLM"/>
    </source>
</evidence>
<feature type="transmembrane region" description="Helical" evidence="1">
    <location>
        <begin position="130"/>
        <end position="152"/>
    </location>
</feature>
<sequence length="169" mass="18458">MTGAINTLSQQIAQRWMRTELAEMIGPWRSAPPPSHIVPAQKAVDAALAAAPNMSVATVAMPGSAFAGRHHYDVFLSGDQPLTSKLIVPVLINAEDGTVTEMRSLPMYAQALFLSRPLHFGDYGGMPLKVIWGLLDIATIGVLVSGLYLWFARQRRNQTMDRRSSARGQ</sequence>
<dbReference type="PANTHER" id="PTHR34219">
    <property type="entry name" value="IRON-REGULATED INNER MEMBRANE PROTEIN-RELATED"/>
    <property type="match status" value="1"/>
</dbReference>
<name>K8PFG9_9BRAD</name>